<name>A0A0H5R995_9EUKA</name>
<evidence type="ECO:0000256" key="1">
    <source>
        <dbReference type="SAM" id="MobiDB-lite"/>
    </source>
</evidence>
<proteinExistence type="predicted"/>
<dbReference type="AlphaFoldDB" id="A0A0H5R995"/>
<protein>
    <submittedName>
        <fullName evidence="2">Uncharacterized protein</fullName>
    </submittedName>
</protein>
<sequence length="103" mass="11445">PTAGRASRHGDTWSRLPGEMGGTESCVQEITALTGLHHTVMETREQISVVSQQVERLELLLRNVQIQMSTISTPLQSTLFHMESLNNNDVLKENIAFTNAPPF</sequence>
<feature type="region of interest" description="Disordered" evidence="1">
    <location>
        <begin position="1"/>
        <end position="22"/>
    </location>
</feature>
<evidence type="ECO:0000313" key="2">
    <source>
        <dbReference type="EMBL" id="CRZ10331.1"/>
    </source>
</evidence>
<organism evidence="2">
    <name type="scientific">Spongospora subterranea</name>
    <dbReference type="NCBI Taxonomy" id="70186"/>
    <lineage>
        <taxon>Eukaryota</taxon>
        <taxon>Sar</taxon>
        <taxon>Rhizaria</taxon>
        <taxon>Endomyxa</taxon>
        <taxon>Phytomyxea</taxon>
        <taxon>Plasmodiophorida</taxon>
        <taxon>Plasmodiophoridae</taxon>
        <taxon>Spongospora</taxon>
    </lineage>
</organism>
<feature type="non-terminal residue" evidence="2">
    <location>
        <position position="1"/>
    </location>
</feature>
<accession>A0A0H5R995</accession>
<dbReference type="EMBL" id="HACM01009889">
    <property type="protein sequence ID" value="CRZ10331.1"/>
    <property type="molecule type" value="Transcribed_RNA"/>
</dbReference>
<reference evidence="2" key="1">
    <citation type="submission" date="2015-04" db="EMBL/GenBank/DDBJ databases">
        <title>The genome sequence of the plant pathogenic Rhizarian Plasmodiophora brassicae reveals insights in its biotrophic life cycle and the origin of chitin synthesis.</title>
        <authorList>
            <person name="Schwelm A."/>
            <person name="Fogelqvist J."/>
            <person name="Knaust A."/>
            <person name="Julke S."/>
            <person name="Lilja T."/>
            <person name="Dhandapani V."/>
            <person name="Bonilla-Rosso G."/>
            <person name="Karlsson M."/>
            <person name="Shevchenko A."/>
            <person name="Choi S.R."/>
            <person name="Kim H.G."/>
            <person name="Park J.Y."/>
            <person name="Lim Y.P."/>
            <person name="Ludwig-Muller J."/>
            <person name="Dixelius C."/>
        </authorList>
    </citation>
    <scope>NUCLEOTIDE SEQUENCE</scope>
    <source>
        <tissue evidence="2">Potato root galls</tissue>
    </source>
</reference>